<proteinExistence type="predicted"/>
<name>A0AC61ZTF0_9CAUD</name>
<organism evidence="1">
    <name type="scientific">Klebsiella phage phi1_175008</name>
    <dbReference type="NCBI Taxonomy" id="3127744"/>
    <lineage>
        <taxon>Viruses</taxon>
        <taxon>Duplodnaviria</taxon>
        <taxon>Heunggongvirae</taxon>
        <taxon>Uroviricota</taxon>
        <taxon>Caudoviricetes</taxon>
        <taxon>Stephanstirmvirinae</taxon>
    </lineage>
</organism>
<sequence length="56" mass="6727">MRVFIDEFDKDYRTITNNFEKEFDSMQEAEEWCKEASWSGYTYLIDMSLTKAINEG</sequence>
<accession>A0AC61ZTF0</accession>
<evidence type="ECO:0000313" key="1">
    <source>
        <dbReference type="EMBL" id="WWT40974.1"/>
    </source>
</evidence>
<protein>
    <submittedName>
        <fullName evidence="1">Uncharacterized protein</fullName>
    </submittedName>
</protein>
<reference evidence="1" key="1">
    <citation type="submission" date="2024-02" db="EMBL/GenBank/DDBJ databases">
        <title>Klebsiella phages.</title>
        <authorList>
            <person name="Li J."/>
            <person name="Feng Y."/>
            <person name="Zong Z."/>
        </authorList>
    </citation>
    <scope>NUCLEOTIDE SEQUENCE</scope>
</reference>
<dbReference type="EMBL" id="PP357458">
    <property type="protein sequence ID" value="WWT40974.1"/>
    <property type="molecule type" value="Genomic_DNA"/>
</dbReference>